<feature type="transmembrane region" description="Helical" evidence="1">
    <location>
        <begin position="6"/>
        <end position="28"/>
    </location>
</feature>
<keyword evidence="1" id="KW-0812">Transmembrane</keyword>
<keyword evidence="1" id="KW-0472">Membrane</keyword>
<feature type="transmembrane region" description="Helical" evidence="1">
    <location>
        <begin position="203"/>
        <end position="222"/>
    </location>
</feature>
<protein>
    <submittedName>
        <fullName evidence="2">Putative membrane protein</fullName>
    </submittedName>
</protein>
<sequence length="261" mass="27386">MVPVASFLGMACSLLICLAIPLVGVWALWRRDRRILPVVGIGAVAFVGSQMMLRIPLMQLASAIAPNTLGAFLTSVPVASFSAGIFEETARLLCLVYLLKGARRLIDGVAFGLGHGGIEAILLVGAAMVNNLVLGLAINFGYWDSLAGILPGDAAQHIQTVLVETPSSAYFIGGIERMWAIGLHIVCSILILLGVVRGRKALAWVAAVLVHGTANFALITAISHGANMWIAELSGVALIAIVLVLVVRGARKVLRAQASAH</sequence>
<reference evidence="2 3" key="1">
    <citation type="submission" date="2015-05" db="EMBL/GenBank/DDBJ databases">
        <title>Complete genome sequence of Corynebacterium epidermidicanis DSM 45586, isolated from the skin of a dog suffering from pruritus.</title>
        <authorList>
            <person name="Ruckert C."/>
            <person name="Albersmeier A."/>
            <person name="Winkler A."/>
            <person name="Tauch A."/>
        </authorList>
    </citation>
    <scope>NUCLEOTIDE SEQUENCE [LARGE SCALE GENOMIC DNA]</scope>
    <source>
        <strain evidence="2 3">DSM 45586</strain>
    </source>
</reference>
<evidence type="ECO:0000313" key="2">
    <source>
        <dbReference type="EMBL" id="AKK01986.1"/>
    </source>
</evidence>
<feature type="transmembrane region" description="Helical" evidence="1">
    <location>
        <begin position="228"/>
        <end position="247"/>
    </location>
</feature>
<dbReference type="KEGG" id="cei:CEPID_00460"/>
<keyword evidence="1" id="KW-1133">Transmembrane helix</keyword>
<dbReference type="Pfam" id="PF10086">
    <property type="entry name" value="YhfC"/>
    <property type="match status" value="1"/>
</dbReference>
<dbReference type="AlphaFoldDB" id="A0A0G3GL72"/>
<dbReference type="PATRIC" id="fig|1050174.4.peg.98"/>
<feature type="transmembrane region" description="Helical" evidence="1">
    <location>
        <begin position="77"/>
        <end position="99"/>
    </location>
</feature>
<dbReference type="OrthoDB" id="9807167at2"/>
<dbReference type="PIRSF" id="PIRSF033101">
    <property type="entry name" value="UCP033101"/>
    <property type="match status" value="1"/>
</dbReference>
<proteinExistence type="predicted"/>
<gene>
    <name evidence="2" type="ORF">CEPID_00460</name>
</gene>
<feature type="transmembrane region" description="Helical" evidence="1">
    <location>
        <begin position="178"/>
        <end position="196"/>
    </location>
</feature>
<dbReference type="InterPro" id="IPR011397">
    <property type="entry name" value="YhfC"/>
</dbReference>
<feature type="transmembrane region" description="Helical" evidence="1">
    <location>
        <begin position="35"/>
        <end position="57"/>
    </location>
</feature>
<evidence type="ECO:0000256" key="1">
    <source>
        <dbReference type="SAM" id="Phobius"/>
    </source>
</evidence>
<feature type="transmembrane region" description="Helical" evidence="1">
    <location>
        <begin position="120"/>
        <end position="143"/>
    </location>
</feature>
<keyword evidence="3" id="KW-1185">Reference proteome</keyword>
<accession>A0A0G3GL72</accession>
<dbReference type="Proteomes" id="UP000035368">
    <property type="component" value="Chromosome"/>
</dbReference>
<organism evidence="2 3">
    <name type="scientific">Corynebacterium epidermidicanis</name>
    <dbReference type="NCBI Taxonomy" id="1050174"/>
    <lineage>
        <taxon>Bacteria</taxon>
        <taxon>Bacillati</taxon>
        <taxon>Actinomycetota</taxon>
        <taxon>Actinomycetes</taxon>
        <taxon>Mycobacteriales</taxon>
        <taxon>Corynebacteriaceae</taxon>
        <taxon>Corynebacterium</taxon>
    </lineage>
</organism>
<dbReference type="EMBL" id="CP011541">
    <property type="protein sequence ID" value="AKK01986.1"/>
    <property type="molecule type" value="Genomic_DNA"/>
</dbReference>
<dbReference type="RefSeq" id="WP_083984307.1">
    <property type="nucleotide sequence ID" value="NZ_CP011541.1"/>
</dbReference>
<evidence type="ECO:0000313" key="3">
    <source>
        <dbReference type="Proteomes" id="UP000035368"/>
    </source>
</evidence>
<name>A0A0G3GL72_9CORY</name>
<dbReference type="STRING" id="1050174.CEPID_00460"/>